<dbReference type="Proteomes" id="UP001645038">
    <property type="component" value="Unassembled WGS sequence"/>
</dbReference>
<sequence length="109" mass="12144">MPDQPSRRQLSQRVTLRLPDDTAAHWRQSAKAADKSLSDWLRQRVDGAEAVQTGLRRQPRRLRTLTADPVLLRQLAAIGSNINQMARVLNSVGLSPADHTRLLAELAAM</sequence>
<evidence type="ECO:0000313" key="2">
    <source>
        <dbReference type="EMBL" id="MBE0465593.1"/>
    </source>
</evidence>
<evidence type="ECO:0000259" key="1">
    <source>
        <dbReference type="Pfam" id="PF05713"/>
    </source>
</evidence>
<protein>
    <submittedName>
        <fullName evidence="2">MobC family plasmid mobilization relaxosome protein</fullName>
    </submittedName>
</protein>
<dbReference type="InterPro" id="IPR008687">
    <property type="entry name" value="MobC"/>
</dbReference>
<name>A0ABR9G3V6_9GAMM</name>
<gene>
    <name evidence="2" type="ORF">EI547_19470</name>
</gene>
<accession>A0ABR9G3V6</accession>
<evidence type="ECO:0000313" key="3">
    <source>
        <dbReference type="Proteomes" id="UP001645038"/>
    </source>
</evidence>
<dbReference type="RefSeq" id="WP_192539993.1">
    <property type="nucleotide sequence ID" value="NZ_RRZB01000175.1"/>
</dbReference>
<organism evidence="2 3">
    <name type="scientific">Halomonas colorata</name>
    <dbReference type="NCBI Taxonomy" id="2742615"/>
    <lineage>
        <taxon>Bacteria</taxon>
        <taxon>Pseudomonadati</taxon>
        <taxon>Pseudomonadota</taxon>
        <taxon>Gammaproteobacteria</taxon>
        <taxon>Oceanospirillales</taxon>
        <taxon>Halomonadaceae</taxon>
        <taxon>Halomonas</taxon>
    </lineage>
</organism>
<dbReference type="EMBL" id="RRZB01000175">
    <property type="protein sequence ID" value="MBE0465593.1"/>
    <property type="molecule type" value="Genomic_DNA"/>
</dbReference>
<proteinExistence type="predicted"/>
<reference evidence="2 3" key="1">
    <citation type="submission" date="2020-07" db="EMBL/GenBank/DDBJ databases">
        <title>Halophilic bacteria isolated from french cheeses.</title>
        <authorList>
            <person name="Kothe C.I."/>
            <person name="Farah-Kraiem B."/>
            <person name="Renault P."/>
            <person name="Dridi B."/>
        </authorList>
    </citation>
    <scope>NUCLEOTIDE SEQUENCE [LARGE SCALE GENOMIC DNA]</scope>
    <source>
        <strain evidence="2 3">FME20</strain>
    </source>
</reference>
<feature type="domain" description="Bacterial mobilisation" evidence="1">
    <location>
        <begin position="72"/>
        <end position="106"/>
    </location>
</feature>
<feature type="non-terminal residue" evidence="2">
    <location>
        <position position="109"/>
    </location>
</feature>
<keyword evidence="3" id="KW-1185">Reference proteome</keyword>
<comment type="caution">
    <text evidence="2">The sequence shown here is derived from an EMBL/GenBank/DDBJ whole genome shotgun (WGS) entry which is preliminary data.</text>
</comment>
<dbReference type="Pfam" id="PF05713">
    <property type="entry name" value="MobC"/>
    <property type="match status" value="1"/>
</dbReference>